<organism evidence="2 3">
    <name type="scientific">Streptomyces harbinensis</name>
    <dbReference type="NCBI Taxonomy" id="1176198"/>
    <lineage>
        <taxon>Bacteria</taxon>
        <taxon>Bacillati</taxon>
        <taxon>Actinomycetota</taxon>
        <taxon>Actinomycetes</taxon>
        <taxon>Kitasatosporales</taxon>
        <taxon>Streptomycetaceae</taxon>
        <taxon>Streptomyces</taxon>
    </lineage>
</organism>
<dbReference type="Gene3D" id="1.10.10.10">
    <property type="entry name" value="Winged helix-like DNA-binding domain superfamily/Winged helix DNA-binding domain"/>
    <property type="match status" value="1"/>
</dbReference>
<evidence type="ECO:0000313" key="3">
    <source>
        <dbReference type="Proteomes" id="UP000198873"/>
    </source>
</evidence>
<sequence length="334" mass="36479">MLRVHFTPEDIARIRLVAVPDPLWEIANSFTVLGQANRHVAFEEWRRRVRPRLAGIGRLLAGLLPMRGYFPDFLTPGACGDGAPENAVERVLTTPRARLRRDLVRFAASPLRRRPLPPEARALAEGSPDALRLLGADLHAYHRAALAPFWPRVRAQVDADGAVRARALRDGGIEGLLASFRPMMRWRHPVLEVDYPAVRDLRLDGRGLVLQPSFFCVRRPITLVEPEGTPVLVHPIQHTLGWGGGRSAAHRTKALGAVVGRTRAALLEEVVSARTTGELARRLDISEAAVSQHTGALRAAGLLSSARRSRSVLHAITPAGLALLDSPHSAPVDA</sequence>
<dbReference type="InterPro" id="IPR036388">
    <property type="entry name" value="WH-like_DNA-bd_sf"/>
</dbReference>
<dbReference type="AlphaFoldDB" id="A0A1I6W5F4"/>
<dbReference type="Pfam" id="PF01022">
    <property type="entry name" value="HTH_5"/>
    <property type="match status" value="1"/>
</dbReference>
<accession>A0A1I6W5F4</accession>
<proteinExistence type="predicted"/>
<reference evidence="3" key="1">
    <citation type="submission" date="2016-10" db="EMBL/GenBank/DDBJ databases">
        <authorList>
            <person name="Varghese N."/>
            <person name="Submissions S."/>
        </authorList>
    </citation>
    <scope>NUCLEOTIDE SEQUENCE [LARGE SCALE GENOMIC DNA]</scope>
    <source>
        <strain evidence="3">CGMCC 4.7047</strain>
    </source>
</reference>
<dbReference type="RefSeq" id="WP_026047031.1">
    <property type="nucleotide sequence ID" value="NZ_FPAB01000013.1"/>
</dbReference>
<dbReference type="SUPFAM" id="SSF46785">
    <property type="entry name" value="Winged helix' DNA-binding domain"/>
    <property type="match status" value="1"/>
</dbReference>
<dbReference type="GO" id="GO:0003700">
    <property type="term" value="F:DNA-binding transcription factor activity"/>
    <property type="evidence" value="ECO:0007669"/>
    <property type="project" value="InterPro"/>
</dbReference>
<dbReference type="InterPro" id="IPR036390">
    <property type="entry name" value="WH_DNA-bd_sf"/>
</dbReference>
<evidence type="ECO:0000313" key="2">
    <source>
        <dbReference type="EMBL" id="SFT21219.1"/>
    </source>
</evidence>
<dbReference type="SMART" id="SM00418">
    <property type="entry name" value="HTH_ARSR"/>
    <property type="match status" value="1"/>
</dbReference>
<protein>
    <submittedName>
        <fullName evidence="2">Regulatory protein, arsR family</fullName>
    </submittedName>
</protein>
<name>A0A1I6W5F4_9ACTN</name>
<dbReference type="Proteomes" id="UP000198873">
    <property type="component" value="Unassembled WGS sequence"/>
</dbReference>
<gene>
    <name evidence="2" type="ORF">SAMN05444716_11315</name>
</gene>
<feature type="domain" description="HTH arsR-type" evidence="1">
    <location>
        <begin position="253"/>
        <end position="326"/>
    </location>
</feature>
<evidence type="ECO:0000259" key="1">
    <source>
        <dbReference type="SMART" id="SM00418"/>
    </source>
</evidence>
<dbReference type="STRING" id="1176198.SAMN05444716_11315"/>
<dbReference type="EMBL" id="FPAB01000013">
    <property type="protein sequence ID" value="SFT21219.1"/>
    <property type="molecule type" value="Genomic_DNA"/>
</dbReference>
<dbReference type="InterPro" id="IPR011991">
    <property type="entry name" value="ArsR-like_HTH"/>
</dbReference>
<dbReference type="InterPro" id="IPR001845">
    <property type="entry name" value="HTH_ArsR_DNA-bd_dom"/>
</dbReference>
<dbReference type="CDD" id="cd00090">
    <property type="entry name" value="HTH_ARSR"/>
    <property type="match status" value="1"/>
</dbReference>
<keyword evidence="3" id="KW-1185">Reference proteome</keyword>